<organism evidence="1 2">
    <name type="scientific">Choristoneura fumiferana</name>
    <name type="common">Spruce budworm moth</name>
    <name type="synonym">Archips fumiferana</name>
    <dbReference type="NCBI Taxonomy" id="7141"/>
    <lineage>
        <taxon>Eukaryota</taxon>
        <taxon>Metazoa</taxon>
        <taxon>Ecdysozoa</taxon>
        <taxon>Arthropoda</taxon>
        <taxon>Hexapoda</taxon>
        <taxon>Insecta</taxon>
        <taxon>Pterygota</taxon>
        <taxon>Neoptera</taxon>
        <taxon>Endopterygota</taxon>
        <taxon>Lepidoptera</taxon>
        <taxon>Glossata</taxon>
        <taxon>Ditrysia</taxon>
        <taxon>Tortricoidea</taxon>
        <taxon>Tortricidae</taxon>
        <taxon>Tortricinae</taxon>
        <taxon>Choristoneura</taxon>
    </lineage>
</organism>
<sequence>MNVNIIIGDTGATKKRKKALKEECADAPKSVFREKHMPEMQKQWHNLTTLLKYSNATPFKDRNDAGYICAYCFKAYPDPEVLRQHTQNDHIKEKPTYKAGSGMSSFVAFLDIVDLKCNLCDTSIENLKDLPEHLVKMHDKKYYLDVTDYFQPFKLTNEQQIKCCLCSEAYHNMKLLMQHMNVHYRNFICTTCGAGFVNSFRLNRHETTHGKKKSSFPCRHCDQVFAAESKKKAHVNTEHKGIAGDSVCQICKARFKNYYQKTRHMMQVHNVEGIKCDMCDKKFNLKSNLMLHMRSVHLKERPYECSVCSMGFFIKRHMLGHYMATHTNERKFKCDVCGKAYATQNSRRKHMKKNHGIASQAIVDNQASRVKRRMVAGTTELDWSVTVRKAGLQTSLKTLRITEIKREASETKEIYKHLQNIRNVLLYTNATPIRCHTGLGYGCGFCAANFVIPGDLKQHTLVEHASQISVFMKGTPLAGFAPKLDITALHCKLCDTEIIELEQLMVHLKTEHAKEIYTEVNNHIIPFKFDSEVLKCAICRKEFEYFKHILEHMSFHYRNYLCTVCNAPFTCIRGLKTHQTLHKRGEFPCSICSKIFDTKTKRNNHVRYVHIGDHKRSKCPYCSEKFTRHGKKMEHMAKEHGEKPLELKCKACPLTFKCRDALTRHTKRDHLMERRHQCQLCDMKFYGKSQLNRHMIAHTGERKFRCDICLKTYARKKTLREHMRIHQDDRRFKCEICGQTFIQKCSLKSHLKSKHWDRV</sequence>
<comment type="caution">
    <text evidence="1">The sequence shown here is derived from an EMBL/GenBank/DDBJ whole genome shotgun (WGS) entry which is preliminary data.</text>
</comment>
<proteinExistence type="predicted"/>
<reference evidence="1 2" key="1">
    <citation type="journal article" date="2022" name="Genome Biol. Evol.">
        <title>The Spruce Budworm Genome: Reconstructing the Evolutionary History of Antifreeze Proteins.</title>
        <authorList>
            <person name="Beliveau C."/>
            <person name="Gagne P."/>
            <person name="Picq S."/>
            <person name="Vernygora O."/>
            <person name="Keeling C.I."/>
            <person name="Pinkney K."/>
            <person name="Doucet D."/>
            <person name="Wen F."/>
            <person name="Johnston J.S."/>
            <person name="Maaroufi H."/>
            <person name="Boyle B."/>
            <person name="Laroche J."/>
            <person name="Dewar K."/>
            <person name="Juretic N."/>
            <person name="Blackburn G."/>
            <person name="Nisole A."/>
            <person name="Brunet B."/>
            <person name="Brandao M."/>
            <person name="Lumley L."/>
            <person name="Duan J."/>
            <person name="Quan G."/>
            <person name="Lucarotti C.J."/>
            <person name="Roe A.D."/>
            <person name="Sperling F.A.H."/>
            <person name="Levesque R.C."/>
            <person name="Cusson M."/>
        </authorList>
    </citation>
    <scope>NUCLEOTIDE SEQUENCE [LARGE SCALE GENOMIC DNA]</scope>
    <source>
        <strain evidence="1">Glfc:IPQL:Cfum</strain>
    </source>
</reference>
<gene>
    <name evidence="1" type="ORF">MSG28_014732</name>
</gene>
<dbReference type="EMBL" id="CM046126">
    <property type="protein sequence ID" value="KAI8427104.1"/>
    <property type="molecule type" value="Genomic_DNA"/>
</dbReference>
<protein>
    <submittedName>
        <fullName evidence="1">Uncharacterized protein</fullName>
    </submittedName>
</protein>
<evidence type="ECO:0000313" key="2">
    <source>
        <dbReference type="Proteomes" id="UP001064048"/>
    </source>
</evidence>
<dbReference type="Proteomes" id="UP001064048">
    <property type="component" value="Chromosome 26"/>
</dbReference>
<keyword evidence="2" id="KW-1185">Reference proteome</keyword>
<name>A0ACC0JST8_CHOFU</name>
<accession>A0ACC0JST8</accession>
<evidence type="ECO:0000313" key="1">
    <source>
        <dbReference type="EMBL" id="KAI8427104.1"/>
    </source>
</evidence>